<keyword evidence="1" id="KW-1133">Transmembrane helix</keyword>
<proteinExistence type="predicted"/>
<organism evidence="2 3">
    <name type="scientific">Paracoccus jeotgali</name>
    <dbReference type="NCBI Taxonomy" id="2065379"/>
    <lineage>
        <taxon>Bacteria</taxon>
        <taxon>Pseudomonadati</taxon>
        <taxon>Pseudomonadota</taxon>
        <taxon>Alphaproteobacteria</taxon>
        <taxon>Rhodobacterales</taxon>
        <taxon>Paracoccaceae</taxon>
        <taxon>Paracoccus</taxon>
    </lineage>
</organism>
<dbReference type="OrthoDB" id="193343at2"/>
<dbReference type="EMBL" id="CP025583">
    <property type="protein sequence ID" value="AUM75729.1"/>
    <property type="molecule type" value="Genomic_DNA"/>
</dbReference>
<reference evidence="3" key="1">
    <citation type="submission" date="2017-12" db="EMBL/GenBank/DDBJ databases">
        <title>Genomic analysis of Paracoccus sp. CBA4604.</title>
        <authorList>
            <person name="Roh S.W."/>
            <person name="Kim J.Y."/>
            <person name="Kim J.S."/>
        </authorList>
    </citation>
    <scope>NUCLEOTIDE SEQUENCE [LARGE SCALE GENOMIC DNA]</scope>
    <source>
        <strain evidence="3">CBA4604</strain>
    </source>
</reference>
<dbReference type="InterPro" id="IPR052712">
    <property type="entry name" value="Acid_resist_chaperone_HdeD"/>
</dbReference>
<dbReference type="Pfam" id="PF03729">
    <property type="entry name" value="DUF308"/>
    <property type="match status" value="2"/>
</dbReference>
<accession>A0A2K9MJA3</accession>
<dbReference type="KEGG" id="paru:CYR75_14115"/>
<evidence type="ECO:0000313" key="3">
    <source>
        <dbReference type="Proteomes" id="UP000234882"/>
    </source>
</evidence>
<keyword evidence="3" id="KW-1185">Reference proteome</keyword>
<evidence type="ECO:0000313" key="2">
    <source>
        <dbReference type="EMBL" id="AUM75729.1"/>
    </source>
</evidence>
<dbReference type="GO" id="GO:0005886">
    <property type="term" value="C:plasma membrane"/>
    <property type="evidence" value="ECO:0007669"/>
    <property type="project" value="TreeGrafter"/>
</dbReference>
<dbReference type="PANTHER" id="PTHR34989:SF1">
    <property type="entry name" value="PROTEIN HDED"/>
    <property type="match status" value="1"/>
</dbReference>
<feature type="transmembrane region" description="Helical" evidence="1">
    <location>
        <begin position="123"/>
        <end position="144"/>
    </location>
</feature>
<feature type="transmembrane region" description="Helical" evidence="1">
    <location>
        <begin position="150"/>
        <end position="172"/>
    </location>
</feature>
<feature type="transmembrane region" description="Helical" evidence="1">
    <location>
        <begin position="7"/>
        <end position="27"/>
    </location>
</feature>
<feature type="transmembrane region" description="Helical" evidence="1">
    <location>
        <begin position="65"/>
        <end position="85"/>
    </location>
</feature>
<name>A0A2K9MJA3_9RHOB</name>
<keyword evidence="1" id="KW-0812">Transmembrane</keyword>
<dbReference type="Proteomes" id="UP000234882">
    <property type="component" value="Chromosome"/>
</dbReference>
<protein>
    <recommendedName>
        <fullName evidence="4">HdeD family acid-resistance protein</fullName>
    </recommendedName>
</protein>
<keyword evidence="1" id="KW-0472">Membrane</keyword>
<dbReference type="PANTHER" id="PTHR34989">
    <property type="entry name" value="PROTEIN HDED"/>
    <property type="match status" value="1"/>
</dbReference>
<gene>
    <name evidence="2" type="ORF">CYR75_14115</name>
</gene>
<evidence type="ECO:0000256" key="1">
    <source>
        <dbReference type="SAM" id="Phobius"/>
    </source>
</evidence>
<sequence>MTYLERNWWLLLLRGIAAILFGIAAFAWPGLTLSVLVILFGAWVLVDGAFAIADSIRYRDRLDRWWAFLLDGVLGVIVGLIALFMPGITAIALLMFVAAWAVVGGVLRIIAAIQLRKQIEGEWLLILGGVLSILFGVLLVTLPTAGLLSLIWLIAIWSIAIGVLFVVLSFGLRKAGRRRQGL</sequence>
<dbReference type="InterPro" id="IPR005325">
    <property type="entry name" value="DUF308_memb"/>
</dbReference>
<feature type="transmembrane region" description="Helical" evidence="1">
    <location>
        <begin position="91"/>
        <end position="111"/>
    </location>
</feature>
<evidence type="ECO:0008006" key="4">
    <source>
        <dbReference type="Google" id="ProtNLM"/>
    </source>
</evidence>
<feature type="transmembrane region" description="Helical" evidence="1">
    <location>
        <begin position="33"/>
        <end position="53"/>
    </location>
</feature>
<dbReference type="AlphaFoldDB" id="A0A2K9MJA3"/>